<reference evidence="1" key="1">
    <citation type="submission" date="2019-08" db="EMBL/GenBank/DDBJ databases">
        <title>The improved chromosome-level genome for the pearl oyster Pinctada fucata martensii using PacBio sequencing and Hi-C.</title>
        <authorList>
            <person name="Zheng Z."/>
        </authorList>
    </citation>
    <scope>NUCLEOTIDE SEQUENCE</scope>
    <source>
        <strain evidence="1">ZZ-2019</strain>
        <tissue evidence="1">Adductor muscle</tissue>
    </source>
</reference>
<feature type="non-terminal residue" evidence="1">
    <location>
        <position position="1"/>
    </location>
</feature>
<accession>A0AA88YKS7</accession>
<evidence type="ECO:0000313" key="1">
    <source>
        <dbReference type="EMBL" id="KAK3103137.1"/>
    </source>
</evidence>
<proteinExistence type="predicted"/>
<dbReference type="EMBL" id="VSWD01000005">
    <property type="protein sequence ID" value="KAK3103137.1"/>
    <property type="molecule type" value="Genomic_DNA"/>
</dbReference>
<name>A0AA88YKS7_PINIB</name>
<sequence length="68" mass="8026">IIFTCLEMDTEHFLAIQNEDFDKDEVDEMKGDISYSRPYNFLDATDRAEILEACFWLGYVQTNCYKSI</sequence>
<dbReference type="AlphaFoldDB" id="A0AA88YKS7"/>
<comment type="caution">
    <text evidence="1">The sequence shown here is derived from an EMBL/GenBank/DDBJ whole genome shotgun (WGS) entry which is preliminary data.</text>
</comment>
<keyword evidence="2" id="KW-1185">Reference proteome</keyword>
<gene>
    <name evidence="1" type="ORF">FSP39_016745</name>
</gene>
<dbReference type="Proteomes" id="UP001186944">
    <property type="component" value="Unassembled WGS sequence"/>
</dbReference>
<protein>
    <submittedName>
        <fullName evidence="1">Uncharacterized protein</fullName>
    </submittedName>
</protein>
<organism evidence="1 2">
    <name type="scientific">Pinctada imbricata</name>
    <name type="common">Atlantic pearl-oyster</name>
    <name type="synonym">Pinctada martensii</name>
    <dbReference type="NCBI Taxonomy" id="66713"/>
    <lineage>
        <taxon>Eukaryota</taxon>
        <taxon>Metazoa</taxon>
        <taxon>Spiralia</taxon>
        <taxon>Lophotrochozoa</taxon>
        <taxon>Mollusca</taxon>
        <taxon>Bivalvia</taxon>
        <taxon>Autobranchia</taxon>
        <taxon>Pteriomorphia</taxon>
        <taxon>Pterioida</taxon>
        <taxon>Pterioidea</taxon>
        <taxon>Pteriidae</taxon>
        <taxon>Pinctada</taxon>
    </lineage>
</organism>
<evidence type="ECO:0000313" key="2">
    <source>
        <dbReference type="Proteomes" id="UP001186944"/>
    </source>
</evidence>